<evidence type="ECO:0000313" key="3">
    <source>
        <dbReference type="Proteomes" id="UP000678393"/>
    </source>
</evidence>
<dbReference type="OrthoDB" id="6157715at2759"/>
<feature type="non-terminal residue" evidence="2">
    <location>
        <position position="1"/>
    </location>
</feature>
<evidence type="ECO:0000256" key="1">
    <source>
        <dbReference type="SAM" id="Phobius"/>
    </source>
</evidence>
<name>A0A8S3ZG18_9EUPU</name>
<dbReference type="Proteomes" id="UP000678393">
    <property type="component" value="Unassembled WGS sequence"/>
</dbReference>
<reference evidence="2" key="1">
    <citation type="submission" date="2021-04" db="EMBL/GenBank/DDBJ databases">
        <authorList>
            <consortium name="Molecular Ecology Group"/>
        </authorList>
    </citation>
    <scope>NUCLEOTIDE SEQUENCE</scope>
</reference>
<protein>
    <submittedName>
        <fullName evidence="2">Uncharacterized protein</fullName>
    </submittedName>
</protein>
<proteinExistence type="predicted"/>
<feature type="transmembrane region" description="Helical" evidence="1">
    <location>
        <begin position="12"/>
        <end position="30"/>
    </location>
</feature>
<feature type="transmembrane region" description="Helical" evidence="1">
    <location>
        <begin position="78"/>
        <end position="98"/>
    </location>
</feature>
<keyword evidence="3" id="KW-1185">Reference proteome</keyword>
<comment type="caution">
    <text evidence="2">The sequence shown here is derived from an EMBL/GenBank/DDBJ whole genome shotgun (WGS) entry which is preliminary data.</text>
</comment>
<gene>
    <name evidence="2" type="ORF">CUNI_LOCUS12473</name>
</gene>
<organism evidence="2 3">
    <name type="scientific">Candidula unifasciata</name>
    <dbReference type="NCBI Taxonomy" id="100452"/>
    <lineage>
        <taxon>Eukaryota</taxon>
        <taxon>Metazoa</taxon>
        <taxon>Spiralia</taxon>
        <taxon>Lophotrochozoa</taxon>
        <taxon>Mollusca</taxon>
        <taxon>Gastropoda</taxon>
        <taxon>Heterobranchia</taxon>
        <taxon>Euthyneura</taxon>
        <taxon>Panpulmonata</taxon>
        <taxon>Eupulmonata</taxon>
        <taxon>Stylommatophora</taxon>
        <taxon>Helicina</taxon>
        <taxon>Helicoidea</taxon>
        <taxon>Geomitridae</taxon>
        <taxon>Candidula</taxon>
    </lineage>
</organism>
<dbReference type="AlphaFoldDB" id="A0A8S3ZG18"/>
<keyword evidence="1" id="KW-1133">Transmembrane helix</keyword>
<evidence type="ECO:0000313" key="2">
    <source>
        <dbReference type="EMBL" id="CAG5126915.1"/>
    </source>
</evidence>
<sequence length="105" mass="11460">MNVQHNFKNIAGTLLALASNVILTARNLALKKIQDAPSSHAPMILKPCSHIAFVVLAEFGLVGLVAYLQTIQVVTRNVWTLLALCLTSGVFHVVYSYISTNLVLR</sequence>
<feature type="transmembrane region" description="Helical" evidence="1">
    <location>
        <begin position="51"/>
        <end position="72"/>
    </location>
</feature>
<dbReference type="EMBL" id="CAJHNH020002496">
    <property type="protein sequence ID" value="CAG5126915.1"/>
    <property type="molecule type" value="Genomic_DNA"/>
</dbReference>
<accession>A0A8S3ZG18</accession>
<keyword evidence="1" id="KW-0472">Membrane</keyword>
<feature type="non-terminal residue" evidence="2">
    <location>
        <position position="105"/>
    </location>
</feature>
<keyword evidence="1" id="KW-0812">Transmembrane</keyword>